<dbReference type="EMBL" id="CP041016">
    <property type="protein sequence ID" value="QDC36368.1"/>
    <property type="molecule type" value="Genomic_DNA"/>
</dbReference>
<protein>
    <recommendedName>
        <fullName evidence="6">Bacterial virulence protein VirB8 domain-containing protein</fullName>
    </recommendedName>
</protein>
<name>A0A5B8CAD2_SPHSA</name>
<organism evidence="7 8">
    <name type="scientific">Sphingobium fuliginis ATCC 27551</name>
    <dbReference type="NCBI Taxonomy" id="1208342"/>
    <lineage>
        <taxon>Bacteria</taxon>
        <taxon>Pseudomonadati</taxon>
        <taxon>Pseudomonadota</taxon>
        <taxon>Alphaproteobacteria</taxon>
        <taxon>Sphingomonadales</taxon>
        <taxon>Sphingomonadaceae</taxon>
        <taxon>Sphingobium</taxon>
    </lineage>
</organism>
<dbReference type="InterPro" id="IPR032710">
    <property type="entry name" value="NTF2-like_dom_sf"/>
</dbReference>
<feature type="transmembrane region" description="Helical" evidence="5">
    <location>
        <begin position="33"/>
        <end position="56"/>
    </location>
</feature>
<dbReference type="Pfam" id="PF04335">
    <property type="entry name" value="VirB8"/>
    <property type="match status" value="1"/>
</dbReference>
<sequence>MKKEAREALDAYFAEADSWANDRNRALRKSRSIAWWVAGGVGAIAICEALALAFLAPLKTVEPYTLLVDRQTGFVQALKPLNAELISADKALTQSFLVQYVIAREGFDINSVQSEYRKVMLWSADSARQDYSSGMQASNPNSPLTRLPRSAIIDVRVKSVTSLSKNSAMVRYDTVLRDGAQQAPSQSWVTVVRFGYSGEPMSAEDRMINPLGFKVTRFRRSMETLPQPEAQTAPSAIAPIMGPQGAVVAPPAQVPGLPQAAPGARMGRAIPAHP</sequence>
<evidence type="ECO:0000256" key="5">
    <source>
        <dbReference type="SAM" id="Phobius"/>
    </source>
</evidence>
<dbReference type="RefSeq" id="WP_140041581.1">
    <property type="nucleotide sequence ID" value="NZ_CP041016.1"/>
</dbReference>
<dbReference type="Proteomes" id="UP000311469">
    <property type="component" value="Chromosome cSF1"/>
</dbReference>
<dbReference type="KEGG" id="sufl:FIL70_03025"/>
<proteinExistence type="predicted"/>
<evidence type="ECO:0000256" key="4">
    <source>
        <dbReference type="ARBA" id="ARBA00023136"/>
    </source>
</evidence>
<evidence type="ECO:0000256" key="3">
    <source>
        <dbReference type="ARBA" id="ARBA00022989"/>
    </source>
</evidence>
<accession>A0A5B8CAD2</accession>
<dbReference type="GO" id="GO:0016020">
    <property type="term" value="C:membrane"/>
    <property type="evidence" value="ECO:0007669"/>
    <property type="project" value="UniProtKB-SubCell"/>
</dbReference>
<evidence type="ECO:0000259" key="6">
    <source>
        <dbReference type="Pfam" id="PF04335"/>
    </source>
</evidence>
<comment type="subcellular location">
    <subcellularLocation>
        <location evidence="1">Membrane</location>
        <topology evidence="1">Single-pass membrane protein</topology>
    </subcellularLocation>
</comment>
<keyword evidence="2 5" id="KW-0812">Transmembrane</keyword>
<keyword evidence="3 5" id="KW-1133">Transmembrane helix</keyword>
<evidence type="ECO:0000256" key="2">
    <source>
        <dbReference type="ARBA" id="ARBA00022692"/>
    </source>
</evidence>
<evidence type="ECO:0000313" key="7">
    <source>
        <dbReference type="EMBL" id="QDC36368.1"/>
    </source>
</evidence>
<evidence type="ECO:0000313" key="8">
    <source>
        <dbReference type="Proteomes" id="UP000311469"/>
    </source>
</evidence>
<keyword evidence="4 5" id="KW-0472">Membrane</keyword>
<dbReference type="CDD" id="cd16424">
    <property type="entry name" value="VirB8"/>
    <property type="match status" value="1"/>
</dbReference>
<dbReference type="SUPFAM" id="SSF54427">
    <property type="entry name" value="NTF2-like"/>
    <property type="match status" value="1"/>
</dbReference>
<gene>
    <name evidence="7" type="ORF">FIL70_03025</name>
</gene>
<feature type="domain" description="Bacterial virulence protein VirB8" evidence="6">
    <location>
        <begin position="16"/>
        <end position="223"/>
    </location>
</feature>
<reference evidence="7 8" key="1">
    <citation type="submission" date="2019-06" db="EMBL/GenBank/DDBJ databases">
        <title>Genome organization and adaptive potential of archetypical organophosphate degarding Sphingobium fuliginis ATCC 27551.</title>
        <authorList>
            <person name="Sarwar A."/>
            <person name="Parthasarathy S."/>
            <person name="Singh C."/>
            <person name="Siddavattam D."/>
        </authorList>
    </citation>
    <scope>NUCLEOTIDE SEQUENCE [LARGE SCALE GENOMIC DNA]</scope>
    <source>
        <strain evidence="7 8">ATCC 27551</strain>
    </source>
</reference>
<dbReference type="InterPro" id="IPR007430">
    <property type="entry name" value="VirB8"/>
</dbReference>
<dbReference type="Gene3D" id="3.10.450.230">
    <property type="entry name" value="VirB8 protein"/>
    <property type="match status" value="1"/>
</dbReference>
<evidence type="ECO:0000256" key="1">
    <source>
        <dbReference type="ARBA" id="ARBA00004167"/>
    </source>
</evidence>
<dbReference type="AlphaFoldDB" id="A0A5B8CAD2"/>